<comment type="caution">
    <text evidence="4">The sequence shown here is derived from an EMBL/GenBank/DDBJ whole genome shotgun (WGS) entry which is preliminary data.</text>
</comment>
<dbReference type="RefSeq" id="WP_344418498.1">
    <property type="nucleotide sequence ID" value="NZ_BAAAQK010000012.1"/>
</dbReference>
<proteinExistence type="predicted"/>
<dbReference type="SMART" id="SM00823">
    <property type="entry name" value="PKS_PP"/>
    <property type="match status" value="1"/>
</dbReference>
<dbReference type="InterPro" id="IPR020806">
    <property type="entry name" value="PKS_PP-bd"/>
</dbReference>
<dbReference type="InterPro" id="IPR036736">
    <property type="entry name" value="ACP-like_sf"/>
</dbReference>
<keyword evidence="5" id="KW-1185">Reference proteome</keyword>
<reference evidence="4 5" key="1">
    <citation type="journal article" date="2019" name="Int. J. Syst. Evol. Microbiol.">
        <title>The Global Catalogue of Microorganisms (GCM) 10K type strain sequencing project: providing services to taxonomists for standard genome sequencing and annotation.</title>
        <authorList>
            <consortium name="The Broad Institute Genomics Platform"/>
            <consortium name="The Broad Institute Genome Sequencing Center for Infectious Disease"/>
            <person name="Wu L."/>
            <person name="Ma J."/>
        </authorList>
    </citation>
    <scope>NUCLEOTIDE SEQUENCE [LARGE SCALE GENOMIC DNA]</scope>
    <source>
        <strain evidence="4 5">JCM 16009</strain>
    </source>
</reference>
<evidence type="ECO:0000313" key="4">
    <source>
        <dbReference type="EMBL" id="GAA1854364.1"/>
    </source>
</evidence>
<sequence>MTTSTDTPAQITDTVRGIVAEVLAVPADALSLDTDLRGVEGADSIKVLRMIARIEREFDVELEDEDVFGVSTIAEVSDVVRKAL</sequence>
<evidence type="ECO:0000259" key="3">
    <source>
        <dbReference type="PROSITE" id="PS50075"/>
    </source>
</evidence>
<dbReference type="Proteomes" id="UP001500449">
    <property type="component" value="Unassembled WGS sequence"/>
</dbReference>
<dbReference type="Pfam" id="PF00550">
    <property type="entry name" value="PP-binding"/>
    <property type="match status" value="1"/>
</dbReference>
<feature type="domain" description="Carrier" evidence="3">
    <location>
        <begin position="9"/>
        <end position="84"/>
    </location>
</feature>
<keyword evidence="1" id="KW-0596">Phosphopantetheine</keyword>
<evidence type="ECO:0000256" key="2">
    <source>
        <dbReference type="ARBA" id="ARBA00022553"/>
    </source>
</evidence>
<gene>
    <name evidence="4" type="ORF">GCM10009836_38040</name>
</gene>
<dbReference type="Gene3D" id="1.10.1200.10">
    <property type="entry name" value="ACP-like"/>
    <property type="match status" value="1"/>
</dbReference>
<protein>
    <recommendedName>
        <fullName evidence="3">Carrier domain-containing protein</fullName>
    </recommendedName>
</protein>
<dbReference type="SUPFAM" id="SSF47336">
    <property type="entry name" value="ACP-like"/>
    <property type="match status" value="1"/>
</dbReference>
<accession>A0ABN2N629</accession>
<dbReference type="PROSITE" id="PS50075">
    <property type="entry name" value="CARRIER"/>
    <property type="match status" value="1"/>
</dbReference>
<dbReference type="InterPro" id="IPR009081">
    <property type="entry name" value="PP-bd_ACP"/>
</dbReference>
<evidence type="ECO:0000256" key="1">
    <source>
        <dbReference type="ARBA" id="ARBA00022450"/>
    </source>
</evidence>
<keyword evidence="2" id="KW-0597">Phosphoprotein</keyword>
<name>A0ABN2N629_9PSEU</name>
<evidence type="ECO:0000313" key="5">
    <source>
        <dbReference type="Proteomes" id="UP001500449"/>
    </source>
</evidence>
<dbReference type="EMBL" id="BAAAQK010000012">
    <property type="protein sequence ID" value="GAA1854364.1"/>
    <property type="molecule type" value="Genomic_DNA"/>
</dbReference>
<organism evidence="4 5">
    <name type="scientific">Pseudonocardia ailaonensis</name>
    <dbReference type="NCBI Taxonomy" id="367279"/>
    <lineage>
        <taxon>Bacteria</taxon>
        <taxon>Bacillati</taxon>
        <taxon>Actinomycetota</taxon>
        <taxon>Actinomycetes</taxon>
        <taxon>Pseudonocardiales</taxon>
        <taxon>Pseudonocardiaceae</taxon>
        <taxon>Pseudonocardia</taxon>
    </lineage>
</organism>